<evidence type="ECO:0000313" key="3">
    <source>
        <dbReference type="Proteomes" id="UP001151760"/>
    </source>
</evidence>
<name>A0ABQ5DK72_9ASTR</name>
<feature type="region of interest" description="Disordered" evidence="1">
    <location>
        <begin position="76"/>
        <end position="239"/>
    </location>
</feature>
<keyword evidence="3" id="KW-1185">Reference proteome</keyword>
<comment type="caution">
    <text evidence="2">The sequence shown here is derived from an EMBL/GenBank/DDBJ whole genome shotgun (WGS) entry which is preliminary data.</text>
</comment>
<feature type="compositionally biased region" description="Acidic residues" evidence="1">
    <location>
        <begin position="215"/>
        <end position="239"/>
    </location>
</feature>
<organism evidence="2 3">
    <name type="scientific">Tanacetum coccineum</name>
    <dbReference type="NCBI Taxonomy" id="301880"/>
    <lineage>
        <taxon>Eukaryota</taxon>
        <taxon>Viridiplantae</taxon>
        <taxon>Streptophyta</taxon>
        <taxon>Embryophyta</taxon>
        <taxon>Tracheophyta</taxon>
        <taxon>Spermatophyta</taxon>
        <taxon>Magnoliopsida</taxon>
        <taxon>eudicotyledons</taxon>
        <taxon>Gunneridae</taxon>
        <taxon>Pentapetalae</taxon>
        <taxon>asterids</taxon>
        <taxon>campanulids</taxon>
        <taxon>Asterales</taxon>
        <taxon>Asteraceae</taxon>
        <taxon>Asteroideae</taxon>
        <taxon>Anthemideae</taxon>
        <taxon>Anthemidinae</taxon>
        <taxon>Tanacetum</taxon>
    </lineage>
</organism>
<sequence>MLKICPKQPDQKFEEPPLEEDILSFIRDLGHTGEIKFLSNVNVNHMHQPWRSFAARYDQQGLSGKTKLLWKSLPPSRAKYSMGHAPKSKATKKKSDSESSPKTKPSQASKGKRIKTSAKGDKPATTKSKGLTILSEVALSKAEQMKLATKRSLKEFHISHTSGSGDGVDIMSKVPDAQQQTGFGTNEGAGDKPEVLDVPEYRSESVEESWTFSQGEDEEEDEEHDNDDDNDDNDDEDDD</sequence>
<proteinExistence type="predicted"/>
<reference evidence="2" key="1">
    <citation type="journal article" date="2022" name="Int. J. Mol. Sci.">
        <title>Draft Genome of Tanacetum Coccineum: Genomic Comparison of Closely Related Tanacetum-Family Plants.</title>
        <authorList>
            <person name="Yamashiro T."/>
            <person name="Shiraishi A."/>
            <person name="Nakayama K."/>
            <person name="Satake H."/>
        </authorList>
    </citation>
    <scope>NUCLEOTIDE SEQUENCE</scope>
</reference>
<feature type="compositionally biased region" description="Basic and acidic residues" evidence="1">
    <location>
        <begin position="189"/>
        <end position="205"/>
    </location>
</feature>
<evidence type="ECO:0000313" key="2">
    <source>
        <dbReference type="EMBL" id="GJT39621.1"/>
    </source>
</evidence>
<dbReference type="EMBL" id="BQNB010015402">
    <property type="protein sequence ID" value="GJT39621.1"/>
    <property type="molecule type" value="Genomic_DNA"/>
</dbReference>
<dbReference type="Proteomes" id="UP001151760">
    <property type="component" value="Unassembled WGS sequence"/>
</dbReference>
<accession>A0ABQ5DK72</accession>
<gene>
    <name evidence="2" type="ORF">Tco_0939486</name>
</gene>
<reference evidence="2" key="2">
    <citation type="submission" date="2022-01" db="EMBL/GenBank/DDBJ databases">
        <authorList>
            <person name="Yamashiro T."/>
            <person name="Shiraishi A."/>
            <person name="Satake H."/>
            <person name="Nakayama K."/>
        </authorList>
    </citation>
    <scope>NUCLEOTIDE SEQUENCE</scope>
</reference>
<evidence type="ECO:0000256" key="1">
    <source>
        <dbReference type="SAM" id="MobiDB-lite"/>
    </source>
</evidence>
<protein>
    <submittedName>
        <fullName evidence="2">Uncharacterized protein</fullName>
    </submittedName>
</protein>